<feature type="transmembrane region" description="Helical" evidence="10">
    <location>
        <begin position="117"/>
        <end position="138"/>
    </location>
</feature>
<evidence type="ECO:0000256" key="9">
    <source>
        <dbReference type="SAM" id="MobiDB-lite"/>
    </source>
</evidence>
<feature type="domain" description="Major facilitator superfamily (MFS) profile" evidence="11">
    <location>
        <begin position="21"/>
        <end position="456"/>
    </location>
</feature>
<comment type="similarity">
    <text evidence="2 8">Belongs to the major facilitator superfamily. Sugar transporter (TC 2.A.1.1) family.</text>
</comment>
<dbReference type="NCBIfam" id="TIGR00879">
    <property type="entry name" value="SP"/>
    <property type="match status" value="1"/>
</dbReference>
<dbReference type="InterPro" id="IPR020846">
    <property type="entry name" value="MFS_dom"/>
</dbReference>
<feature type="transmembrane region" description="Helical" evidence="10">
    <location>
        <begin position="150"/>
        <end position="168"/>
    </location>
</feature>
<sequence>MKPLSDPWRTSLSGAPLTASYTVACGVAFLLFGYDQGVMGGLVGSEHFLKVFPSLAGNPTLLGTTVAIYEIGAFFGSIICSAFSDRLGRRISVLTASLVVFVGAALQAASVNLAMLIVFRVFTGLGIGVLTSITPSFHAECVPAKIRGRIVSVQLILCAVGLTTSFWVDYGCSYVNGQFAWRFPVALQCLFPIITIVLLLFLPDSPRWYVEQGRIDDARDVLIRLNGVKMGEAILQEIQEAASLEAKVASNSYFDVFKNNDQSFRYRTLLSIGSLFFQQMTGVNMISYYSAVIFQQSVGLSANLSLLLSGFNGLNSLFWITFTTFFLIDRVGRVRLMMWTAAIQVAIFAVLAGVLHDVTGSKANGIVGAAMLFLFFATFSIGWLAPSWLYPAEITPLAIRGSAASLGSASNWIFNFLVVEITPTGIANIGSKYYIIYACTNLMIVPLLYFFYPETSKLSLEAIDALFADGKVYMRRSPNEPIHVDSSPSNQSAADVMVDEGKV</sequence>
<dbReference type="PANTHER" id="PTHR48022">
    <property type="entry name" value="PLASTIDIC GLUCOSE TRANSPORTER 4"/>
    <property type="match status" value="1"/>
</dbReference>
<keyword evidence="6 10" id="KW-0472">Membrane</keyword>
<dbReference type="PRINTS" id="PR00171">
    <property type="entry name" value="SUGRTRNSPORT"/>
</dbReference>
<evidence type="ECO:0000256" key="1">
    <source>
        <dbReference type="ARBA" id="ARBA00004141"/>
    </source>
</evidence>
<organism evidence="12 13">
    <name type="scientific">Sistotremastrum suecicum HHB10207 ss-3</name>
    <dbReference type="NCBI Taxonomy" id="1314776"/>
    <lineage>
        <taxon>Eukaryota</taxon>
        <taxon>Fungi</taxon>
        <taxon>Dikarya</taxon>
        <taxon>Basidiomycota</taxon>
        <taxon>Agaricomycotina</taxon>
        <taxon>Agaricomycetes</taxon>
        <taxon>Sistotremastrales</taxon>
        <taxon>Sistotremastraceae</taxon>
        <taxon>Sistotremastrum</taxon>
    </lineage>
</organism>
<dbReference type="Proteomes" id="UP000076798">
    <property type="component" value="Unassembled WGS sequence"/>
</dbReference>
<dbReference type="InterPro" id="IPR005829">
    <property type="entry name" value="Sugar_transporter_CS"/>
</dbReference>
<evidence type="ECO:0000256" key="3">
    <source>
        <dbReference type="ARBA" id="ARBA00022448"/>
    </source>
</evidence>
<proteinExistence type="inferred from homology"/>
<dbReference type="InterPro" id="IPR005828">
    <property type="entry name" value="MFS_sugar_transport-like"/>
</dbReference>
<dbReference type="SUPFAM" id="SSF103473">
    <property type="entry name" value="MFS general substrate transporter"/>
    <property type="match status" value="1"/>
</dbReference>
<keyword evidence="4 10" id="KW-0812">Transmembrane</keyword>
<evidence type="ECO:0000256" key="2">
    <source>
        <dbReference type="ARBA" id="ARBA00010992"/>
    </source>
</evidence>
<dbReference type="PANTHER" id="PTHR48022:SF28">
    <property type="entry name" value="MAJOR FACILITATOR SUPERFAMILY (MFS) PROFILE DOMAIN-CONTAINING PROTEIN-RELATED"/>
    <property type="match status" value="1"/>
</dbReference>
<reference evidence="12 13" key="1">
    <citation type="journal article" date="2016" name="Mol. Biol. Evol.">
        <title>Comparative Genomics of Early-Diverging Mushroom-Forming Fungi Provides Insights into the Origins of Lignocellulose Decay Capabilities.</title>
        <authorList>
            <person name="Nagy L.G."/>
            <person name="Riley R."/>
            <person name="Tritt A."/>
            <person name="Adam C."/>
            <person name="Daum C."/>
            <person name="Floudas D."/>
            <person name="Sun H."/>
            <person name="Yadav J.S."/>
            <person name="Pangilinan J."/>
            <person name="Larsson K.H."/>
            <person name="Matsuura K."/>
            <person name="Barry K."/>
            <person name="Labutti K."/>
            <person name="Kuo R."/>
            <person name="Ohm R.A."/>
            <person name="Bhattacharya S.S."/>
            <person name="Shirouzu T."/>
            <person name="Yoshinaga Y."/>
            <person name="Martin F.M."/>
            <person name="Grigoriev I.V."/>
            <person name="Hibbett D.S."/>
        </authorList>
    </citation>
    <scope>NUCLEOTIDE SEQUENCE [LARGE SCALE GENOMIC DNA]</scope>
    <source>
        <strain evidence="12 13">HHB10207 ss-3</strain>
    </source>
</reference>
<evidence type="ECO:0000256" key="10">
    <source>
        <dbReference type="SAM" id="Phobius"/>
    </source>
</evidence>
<feature type="transmembrane region" description="Helical" evidence="10">
    <location>
        <begin position="61"/>
        <end position="84"/>
    </location>
</feature>
<feature type="transmembrane region" description="Helical" evidence="10">
    <location>
        <begin position="366"/>
        <end position="385"/>
    </location>
</feature>
<dbReference type="GO" id="GO:0016020">
    <property type="term" value="C:membrane"/>
    <property type="evidence" value="ECO:0007669"/>
    <property type="project" value="UniProtKB-SubCell"/>
</dbReference>
<feature type="transmembrane region" description="Helical" evidence="10">
    <location>
        <begin position="12"/>
        <end position="34"/>
    </location>
</feature>
<feature type="transmembrane region" description="Helical" evidence="10">
    <location>
        <begin position="91"/>
        <end position="111"/>
    </location>
</feature>
<evidence type="ECO:0000313" key="13">
    <source>
        <dbReference type="Proteomes" id="UP000076798"/>
    </source>
</evidence>
<accession>A0A166ABW2</accession>
<dbReference type="Pfam" id="PF00083">
    <property type="entry name" value="Sugar_tr"/>
    <property type="match status" value="1"/>
</dbReference>
<dbReference type="PROSITE" id="PS00217">
    <property type="entry name" value="SUGAR_TRANSPORT_2"/>
    <property type="match status" value="1"/>
</dbReference>
<comment type="catalytic activity">
    <reaction evidence="7">
        <text>myo-inositol(out) + H(+)(out) = myo-inositol(in) + H(+)(in)</text>
        <dbReference type="Rhea" id="RHEA:60364"/>
        <dbReference type="ChEBI" id="CHEBI:15378"/>
        <dbReference type="ChEBI" id="CHEBI:17268"/>
    </reaction>
</comment>
<dbReference type="EMBL" id="KV428149">
    <property type="protein sequence ID" value="KZT35183.1"/>
    <property type="molecule type" value="Genomic_DNA"/>
</dbReference>
<dbReference type="FunFam" id="1.20.1250.20:FF:000090">
    <property type="entry name" value="MFS sugar transporter, putative"/>
    <property type="match status" value="1"/>
</dbReference>
<dbReference type="STRING" id="1314776.A0A166ABW2"/>
<protein>
    <submittedName>
        <fullName evidence="12">General substrate transporter</fullName>
    </submittedName>
</protein>
<keyword evidence="5 10" id="KW-1133">Transmembrane helix</keyword>
<dbReference type="PROSITE" id="PS50850">
    <property type="entry name" value="MFS"/>
    <property type="match status" value="1"/>
</dbReference>
<evidence type="ECO:0000256" key="4">
    <source>
        <dbReference type="ARBA" id="ARBA00022692"/>
    </source>
</evidence>
<keyword evidence="13" id="KW-1185">Reference proteome</keyword>
<dbReference type="OrthoDB" id="2544694at2759"/>
<evidence type="ECO:0000259" key="11">
    <source>
        <dbReference type="PROSITE" id="PS50850"/>
    </source>
</evidence>
<evidence type="ECO:0000256" key="7">
    <source>
        <dbReference type="ARBA" id="ARBA00049119"/>
    </source>
</evidence>
<evidence type="ECO:0000256" key="6">
    <source>
        <dbReference type="ARBA" id="ARBA00023136"/>
    </source>
</evidence>
<dbReference type="InterPro" id="IPR036259">
    <property type="entry name" value="MFS_trans_sf"/>
</dbReference>
<dbReference type="Gene3D" id="1.20.1250.20">
    <property type="entry name" value="MFS general substrate transporter like domains"/>
    <property type="match status" value="1"/>
</dbReference>
<feature type="transmembrane region" description="Helical" evidence="10">
    <location>
        <begin position="268"/>
        <end position="294"/>
    </location>
</feature>
<dbReference type="InterPro" id="IPR050360">
    <property type="entry name" value="MFS_Sugar_Transporters"/>
</dbReference>
<dbReference type="AlphaFoldDB" id="A0A166ABW2"/>
<evidence type="ECO:0000256" key="5">
    <source>
        <dbReference type="ARBA" id="ARBA00022989"/>
    </source>
</evidence>
<name>A0A166ABW2_9AGAM</name>
<dbReference type="GO" id="GO:0005351">
    <property type="term" value="F:carbohydrate:proton symporter activity"/>
    <property type="evidence" value="ECO:0007669"/>
    <property type="project" value="TreeGrafter"/>
</dbReference>
<feature type="transmembrane region" description="Helical" evidence="10">
    <location>
        <begin position="180"/>
        <end position="202"/>
    </location>
</feature>
<keyword evidence="3 8" id="KW-0813">Transport</keyword>
<gene>
    <name evidence="12" type="ORF">SISSUDRAFT_1051766</name>
</gene>
<feature type="transmembrane region" description="Helical" evidence="10">
    <location>
        <begin position="306"/>
        <end position="329"/>
    </location>
</feature>
<feature type="region of interest" description="Disordered" evidence="9">
    <location>
        <begin position="480"/>
        <end position="503"/>
    </location>
</feature>
<evidence type="ECO:0000313" key="12">
    <source>
        <dbReference type="EMBL" id="KZT35183.1"/>
    </source>
</evidence>
<dbReference type="InterPro" id="IPR003663">
    <property type="entry name" value="Sugar/inositol_transpt"/>
</dbReference>
<evidence type="ECO:0000256" key="8">
    <source>
        <dbReference type="RuleBase" id="RU003346"/>
    </source>
</evidence>
<feature type="transmembrane region" description="Helical" evidence="10">
    <location>
        <begin position="397"/>
        <end position="414"/>
    </location>
</feature>
<comment type="subcellular location">
    <subcellularLocation>
        <location evidence="1">Membrane</location>
        <topology evidence="1">Multi-pass membrane protein</topology>
    </subcellularLocation>
</comment>
<feature type="transmembrane region" description="Helical" evidence="10">
    <location>
        <begin position="336"/>
        <end position="354"/>
    </location>
</feature>
<feature type="transmembrane region" description="Helical" evidence="10">
    <location>
        <begin position="434"/>
        <end position="452"/>
    </location>
</feature>